<dbReference type="InterPro" id="IPR022683">
    <property type="entry name" value="Calpain_III"/>
</dbReference>
<dbReference type="Pfam" id="PF25435">
    <property type="entry name" value="PalB_C"/>
    <property type="match status" value="1"/>
</dbReference>
<dbReference type="SMART" id="SM00230">
    <property type="entry name" value="CysPc"/>
    <property type="match status" value="1"/>
</dbReference>
<dbReference type="STRING" id="177199.A0A420YJ58"/>
<organism evidence="7 8">
    <name type="scientific">Coniochaeta pulveracea</name>
    <dbReference type="NCBI Taxonomy" id="177199"/>
    <lineage>
        <taxon>Eukaryota</taxon>
        <taxon>Fungi</taxon>
        <taxon>Dikarya</taxon>
        <taxon>Ascomycota</taxon>
        <taxon>Pezizomycotina</taxon>
        <taxon>Sordariomycetes</taxon>
        <taxon>Sordariomycetidae</taxon>
        <taxon>Coniochaetales</taxon>
        <taxon>Coniochaetaceae</taxon>
        <taxon>Coniochaeta</taxon>
    </lineage>
</organism>
<dbReference type="InterPro" id="IPR036213">
    <property type="entry name" value="Calpain_III_sf"/>
</dbReference>
<dbReference type="GO" id="GO:0006508">
    <property type="term" value="P:proteolysis"/>
    <property type="evidence" value="ECO:0007669"/>
    <property type="project" value="UniProtKB-KW"/>
</dbReference>
<feature type="domain" description="Calpain catalytic" evidence="6">
    <location>
        <begin position="122"/>
        <end position="406"/>
    </location>
</feature>
<name>A0A420YJ58_9PEZI</name>
<proteinExistence type="inferred from homology"/>
<dbReference type="Proteomes" id="UP000275385">
    <property type="component" value="Unassembled WGS sequence"/>
</dbReference>
<dbReference type="GO" id="GO:0004198">
    <property type="term" value="F:calcium-dependent cysteine-type endopeptidase activity"/>
    <property type="evidence" value="ECO:0007669"/>
    <property type="project" value="InterPro"/>
</dbReference>
<dbReference type="PROSITE" id="PS50203">
    <property type="entry name" value="CALPAIN_CAT"/>
    <property type="match status" value="1"/>
</dbReference>
<keyword evidence="2 5" id="KW-0645">Protease</keyword>
<dbReference type="SUPFAM" id="SSF54001">
    <property type="entry name" value="Cysteine proteinases"/>
    <property type="match status" value="1"/>
</dbReference>
<dbReference type="AlphaFoldDB" id="A0A420YJ58"/>
<keyword evidence="3 5" id="KW-0378">Hydrolase</keyword>
<feature type="active site" evidence="5">
    <location>
        <position position="339"/>
    </location>
</feature>
<dbReference type="Gene3D" id="3.90.70.10">
    <property type="entry name" value="Cysteine proteinases"/>
    <property type="match status" value="1"/>
</dbReference>
<dbReference type="OrthoDB" id="167576at2759"/>
<dbReference type="InterPro" id="IPR051297">
    <property type="entry name" value="PalB/RIM13"/>
</dbReference>
<gene>
    <name evidence="7" type="primary">RIM13</name>
    <name evidence="7" type="ORF">DL546_008948</name>
</gene>
<dbReference type="Gene3D" id="2.60.120.380">
    <property type="match status" value="1"/>
</dbReference>
<comment type="caution">
    <text evidence="7">The sequence shown here is derived from an EMBL/GenBank/DDBJ whole genome shotgun (WGS) entry which is preliminary data.</text>
</comment>
<evidence type="ECO:0000313" key="7">
    <source>
        <dbReference type="EMBL" id="RKU47891.1"/>
    </source>
</evidence>
<evidence type="ECO:0000256" key="2">
    <source>
        <dbReference type="ARBA" id="ARBA00022670"/>
    </source>
</evidence>
<dbReference type="PANTHER" id="PTHR46143">
    <property type="entry name" value="CALPAIN-7"/>
    <property type="match status" value="1"/>
</dbReference>
<dbReference type="Pfam" id="PF00648">
    <property type="entry name" value="Peptidase_C2"/>
    <property type="match status" value="1"/>
</dbReference>
<dbReference type="SMART" id="SM00720">
    <property type="entry name" value="calpain_III"/>
    <property type="match status" value="1"/>
</dbReference>
<evidence type="ECO:0000256" key="5">
    <source>
        <dbReference type="PROSITE-ProRule" id="PRU00239"/>
    </source>
</evidence>
<evidence type="ECO:0000256" key="4">
    <source>
        <dbReference type="ARBA" id="ARBA00022807"/>
    </source>
</evidence>
<sequence length="858" mass="94500">MISLTHNGLPSMAALEATARELELRAAAGGDDRLVNDIFNAGQMLMEAAQKARTKKDRSILTRKCNELITLAERYKLAAANPDPPGPKSTRKLSTAEKVILLRSSKLHGSTFLPWEGPPAAETFAKGPDGELFTDSATYTFSPSQQQILAGWKRPLELGLKHTSDQMSHDSLMRSTSDSDLIQDMVTDCSVVASLTAAMRHLCPGQHTLLRSLMYPFDQEALIPVLSESGKLPQSSDPQRTLFVVDRKNPRLIWPALMEKAYLKIRGGYDFPGSNSGTDLYVLTGWIPEQVFLHHEDLSLRETWSMVKDNLDKGHLMATLGTPHLSAEEEVTLGLVSEHDYAVIDLKEEEGVPLLLVKNPWRNSVVWKGLGSSTYIESNSRAPGTFWIPFDDVVQHFAYLYLNWNPALFSHRQDHHFAWDIPERTVATSDLTHNPQYTLMSTSASPVWILLSRHWQDGELDMLRDNPVSVDDQGPHHQTAARSLASVSGELGFMGLRVYSNTSPPGSRLLVSDRPPLHSGPLVDSSQTLLRIEEPIPNKPYTVVVAQSDLPLPKYSFTFSILSHSPVTFYPSPEPFLYSQSISSSWTRRSSGGNPSSGTYYLNPTWSVTIPQPTALSLLLTTSSLETPVNVHLLHPSPSASRGVSAPTNKDIIFAGSEYTRAAVHATSRVEVPTGTYHIVASTYTPGQLADLVLRIDSNVPVTLTRIPSPDAGRFRTSLPLLSLSAQEGTYRLPVSITRVTRLYMVADCLRGGTCRIRLSLCLGTGPRRRVLTVVPSREEDFTSVSATGNGQVRTEDLELYPETVKREGGLWVLVESAGGGADRFQVSVEALSDNRIEKGVWEAWDDSGASGKWIPCS</sequence>
<evidence type="ECO:0000313" key="8">
    <source>
        <dbReference type="Proteomes" id="UP000275385"/>
    </source>
</evidence>
<evidence type="ECO:0000259" key="6">
    <source>
        <dbReference type="PROSITE" id="PS50203"/>
    </source>
</evidence>
<reference evidence="7 8" key="1">
    <citation type="submission" date="2018-08" db="EMBL/GenBank/DDBJ databases">
        <title>Draft genome of the lignicolous fungus Coniochaeta pulveracea.</title>
        <authorList>
            <person name="Borstlap C.J."/>
            <person name="De Witt R.N."/>
            <person name="Botha A."/>
            <person name="Volschenk H."/>
        </authorList>
    </citation>
    <scope>NUCLEOTIDE SEQUENCE [LARGE SCALE GENOMIC DNA]</scope>
    <source>
        <strain evidence="7 8">CAB683</strain>
    </source>
</reference>
<dbReference type="InterPro" id="IPR038765">
    <property type="entry name" value="Papain-like_cys_pep_sf"/>
</dbReference>
<comment type="similarity">
    <text evidence="1">Belongs to the peptidase C2 family. PalB/RIM13 subfamily.</text>
</comment>
<dbReference type="InterPro" id="IPR001300">
    <property type="entry name" value="Peptidase_C2_calpain_cat"/>
</dbReference>
<feature type="active site" evidence="5">
    <location>
        <position position="189"/>
    </location>
</feature>
<evidence type="ECO:0000256" key="1">
    <source>
        <dbReference type="ARBA" id="ARBA00010193"/>
    </source>
</evidence>
<keyword evidence="4 5" id="KW-0788">Thiol protease</keyword>
<dbReference type="PANTHER" id="PTHR46143:SF1">
    <property type="entry name" value="CALPAIN-7"/>
    <property type="match status" value="1"/>
</dbReference>
<keyword evidence="8" id="KW-1185">Reference proteome</keyword>
<accession>A0A420YJ58</accession>
<feature type="active site" evidence="5">
    <location>
        <position position="359"/>
    </location>
</feature>
<dbReference type="EMBL" id="QVQW01000007">
    <property type="protein sequence ID" value="RKU47891.1"/>
    <property type="molecule type" value="Genomic_DNA"/>
</dbReference>
<evidence type="ECO:0000256" key="3">
    <source>
        <dbReference type="ARBA" id="ARBA00022801"/>
    </source>
</evidence>
<protein>
    <submittedName>
        <fullName evidence="7">Cysteine protease</fullName>
    </submittedName>
</protein>
<dbReference type="SUPFAM" id="SSF49758">
    <property type="entry name" value="Calpain large subunit, middle domain (domain III)"/>
    <property type="match status" value="2"/>
</dbReference>